<gene>
    <name evidence="2" type="ORF">GCM10007894_10590</name>
</gene>
<dbReference type="Proteomes" id="UP001157439">
    <property type="component" value="Unassembled WGS sequence"/>
</dbReference>
<feature type="signal peptide" evidence="1">
    <location>
        <begin position="1"/>
        <end position="19"/>
    </location>
</feature>
<organism evidence="2 3">
    <name type="scientific">Paraferrimonas haliotis</name>
    <dbReference type="NCBI Taxonomy" id="2013866"/>
    <lineage>
        <taxon>Bacteria</taxon>
        <taxon>Pseudomonadati</taxon>
        <taxon>Pseudomonadota</taxon>
        <taxon>Gammaproteobacteria</taxon>
        <taxon>Alteromonadales</taxon>
        <taxon>Ferrimonadaceae</taxon>
        <taxon>Paraferrimonas</taxon>
    </lineage>
</organism>
<dbReference type="AlphaFoldDB" id="A0AA37TRS6"/>
<keyword evidence="3" id="KW-1185">Reference proteome</keyword>
<sequence>MHRCYLLLCALLMCAPSWSADGFYANESVQQQLPSAFALQKDSLPFLQQAQLYTQSQARDLVRQIRRSAPLKEAIEDWPKLSFEQQQPYLQQVFALQCRILGVAPPTLLIDADSYPDKLAYFDFDVDDPESGIVYLNSSKFTSNDPYLSLLLLVHETRHAYQLQRTKPGPLQQGFLAAFTAQKTLKSMSYLDFMTLNNEYEAFQFANFAVGLLTNFSYQNPKLGSYASQYDEQGILNVDLVALHAQHPKFDVINEFNRLSQAQKIRLADD</sequence>
<dbReference type="EMBL" id="BSPO01000002">
    <property type="protein sequence ID" value="GLS83082.1"/>
    <property type="molecule type" value="Genomic_DNA"/>
</dbReference>
<proteinExistence type="predicted"/>
<reference evidence="2 3" key="1">
    <citation type="journal article" date="2014" name="Int. J. Syst. Evol. Microbiol.">
        <title>Complete genome sequence of Corynebacterium casei LMG S-19264T (=DSM 44701T), isolated from a smear-ripened cheese.</title>
        <authorList>
            <consortium name="US DOE Joint Genome Institute (JGI-PGF)"/>
            <person name="Walter F."/>
            <person name="Albersmeier A."/>
            <person name="Kalinowski J."/>
            <person name="Ruckert C."/>
        </authorList>
    </citation>
    <scope>NUCLEOTIDE SEQUENCE [LARGE SCALE GENOMIC DNA]</scope>
    <source>
        <strain evidence="2 3">NBRC 112785</strain>
    </source>
</reference>
<comment type="caution">
    <text evidence="2">The sequence shown here is derived from an EMBL/GenBank/DDBJ whole genome shotgun (WGS) entry which is preliminary data.</text>
</comment>
<protein>
    <recommendedName>
        <fullName evidence="4">Zn-dependent protease DUF2268</fullName>
    </recommendedName>
</protein>
<evidence type="ECO:0008006" key="4">
    <source>
        <dbReference type="Google" id="ProtNLM"/>
    </source>
</evidence>
<evidence type="ECO:0000256" key="1">
    <source>
        <dbReference type="SAM" id="SignalP"/>
    </source>
</evidence>
<accession>A0AA37TRS6</accession>
<dbReference type="RefSeq" id="WP_095499920.1">
    <property type="nucleotide sequence ID" value="NZ_BSPO01000002.1"/>
</dbReference>
<keyword evidence="1" id="KW-0732">Signal</keyword>
<name>A0AA37TRS6_9GAMM</name>
<evidence type="ECO:0000313" key="3">
    <source>
        <dbReference type="Proteomes" id="UP001157439"/>
    </source>
</evidence>
<evidence type="ECO:0000313" key="2">
    <source>
        <dbReference type="EMBL" id="GLS83082.1"/>
    </source>
</evidence>
<feature type="chain" id="PRO_5041199817" description="Zn-dependent protease DUF2268" evidence="1">
    <location>
        <begin position="20"/>
        <end position="270"/>
    </location>
</feature>